<sequence length="425" mass="48097">MAEDRLNVVIIGGSLAGLMHGAMLKQLSHNVHILEQYPTSIRESQAAGMSTGIHGQELLKKYDKIKDRPHFVTASKLEVVDARLNVIESRSVPFKLTNWKTFYYRLRANFDEFKSDYVPNPPPSLLEEGQVVVYDVGKRVTNVSYNKEAGLSVTYEDVQTGTNEILHPDLVIAADGAGSATRKILFPDLKTPYAGFLTWRGIVPENAVSKETLNFLFDRCIRYYADRYYIVVYLIPGDDGSIEPGERHVNLVWYDTCHKDSPEYLSIMTDIDGKQHQRTVPFGKVRPSIWAQKQAYGSANFPSPIKELVNKIETPFVTGIYDCISPKASCFEGKLFLVGDAYALFRPHAAQSTNQCALHCLLLSKYISGEITLEDYENKVASFANTTLHWSRAIGSEYMDNMVGHLYHEFRFQLAKRAQNWGFRL</sequence>
<accession>A0A8H6AWW8</accession>
<dbReference type="PANTHER" id="PTHR47469">
    <property type="entry name" value="MONOOXYGENASE-LIKE"/>
    <property type="match status" value="1"/>
</dbReference>
<dbReference type="Gene3D" id="3.30.9.60">
    <property type="match status" value="1"/>
</dbReference>
<gene>
    <name evidence="2" type="ORF">Bfra_003335</name>
</gene>
<dbReference type="AlphaFoldDB" id="A0A8H6AWW8"/>
<dbReference type="SUPFAM" id="SSF54373">
    <property type="entry name" value="FAD-linked reductases, C-terminal domain"/>
    <property type="match status" value="1"/>
</dbReference>
<dbReference type="PANTHER" id="PTHR47469:SF2">
    <property type="entry name" value="OS06G0597600 PROTEIN"/>
    <property type="match status" value="1"/>
</dbReference>
<dbReference type="InterPro" id="IPR054707">
    <property type="entry name" value="DhpH_subs-bd"/>
</dbReference>
<name>A0A8H6AWW8_9HELO</name>
<evidence type="ECO:0000259" key="1">
    <source>
        <dbReference type="Pfam" id="PF22607"/>
    </source>
</evidence>
<reference evidence="2 3" key="1">
    <citation type="journal article" date="2020" name="Phytopathology">
        <title>A high-quality genome resource of Botrytis fragariae, a new and rapidly spreading fungal pathogen causing strawberry gray mold in the U.S.A.</title>
        <authorList>
            <person name="Wu Y."/>
            <person name="Saski C.A."/>
            <person name="Schnabel G."/>
            <person name="Xiao S."/>
            <person name="Hu M."/>
        </authorList>
    </citation>
    <scope>NUCLEOTIDE SEQUENCE [LARGE SCALE GENOMIC DNA]</scope>
    <source>
        <strain evidence="2 3">BVB16</strain>
    </source>
</reference>
<organism evidence="2 3">
    <name type="scientific">Botrytis fragariae</name>
    <dbReference type="NCBI Taxonomy" id="1964551"/>
    <lineage>
        <taxon>Eukaryota</taxon>
        <taxon>Fungi</taxon>
        <taxon>Dikarya</taxon>
        <taxon>Ascomycota</taxon>
        <taxon>Pezizomycotina</taxon>
        <taxon>Leotiomycetes</taxon>
        <taxon>Helotiales</taxon>
        <taxon>Sclerotiniaceae</taxon>
        <taxon>Botrytis</taxon>
    </lineage>
</organism>
<dbReference type="RefSeq" id="XP_037193831.1">
    <property type="nucleotide sequence ID" value="XM_037333744.1"/>
</dbReference>
<keyword evidence="3" id="KW-1185">Reference proteome</keyword>
<dbReference type="Gene3D" id="3.50.50.60">
    <property type="entry name" value="FAD/NAD(P)-binding domain"/>
    <property type="match status" value="1"/>
</dbReference>
<dbReference type="InterPro" id="IPR053212">
    <property type="entry name" value="DHP_3-monooxygenase"/>
</dbReference>
<protein>
    <submittedName>
        <fullName evidence="2">Putative fad binding domain protein</fullName>
    </submittedName>
</protein>
<proteinExistence type="predicted"/>
<dbReference type="OrthoDB" id="655030at2759"/>
<dbReference type="Proteomes" id="UP000531561">
    <property type="component" value="Unassembled WGS sequence"/>
</dbReference>
<dbReference type="SUPFAM" id="SSF51905">
    <property type="entry name" value="FAD/NAD(P)-binding domain"/>
    <property type="match status" value="1"/>
</dbReference>
<dbReference type="GeneID" id="59257436"/>
<dbReference type="InterPro" id="IPR036188">
    <property type="entry name" value="FAD/NAD-bd_sf"/>
</dbReference>
<feature type="domain" description="2,6-dihydroxypyridine 3-monooxygenase substrate binding" evidence="1">
    <location>
        <begin position="193"/>
        <end position="322"/>
    </location>
</feature>
<dbReference type="EMBL" id="JABFCT010000006">
    <property type="protein sequence ID" value="KAF5874885.1"/>
    <property type="molecule type" value="Genomic_DNA"/>
</dbReference>
<evidence type="ECO:0000313" key="2">
    <source>
        <dbReference type="EMBL" id="KAF5874885.1"/>
    </source>
</evidence>
<dbReference type="Pfam" id="PF22607">
    <property type="entry name" value="FAD_binding-like"/>
    <property type="match status" value="1"/>
</dbReference>
<comment type="caution">
    <text evidence="2">The sequence shown here is derived from an EMBL/GenBank/DDBJ whole genome shotgun (WGS) entry which is preliminary data.</text>
</comment>
<evidence type="ECO:0000313" key="3">
    <source>
        <dbReference type="Proteomes" id="UP000531561"/>
    </source>
</evidence>